<dbReference type="Proteomes" id="UP000064183">
    <property type="component" value="Chromosome"/>
</dbReference>
<dbReference type="GeneID" id="27782482"/>
<evidence type="ECO:0000313" key="3">
    <source>
        <dbReference type="Proteomes" id="UP000064183"/>
    </source>
</evidence>
<dbReference type="RefSeq" id="WP_010057650.1">
    <property type="nucleotide sequence ID" value="NZ_CP013738.1"/>
</dbReference>
<reference evidence="2 3" key="1">
    <citation type="journal article" date="2012" name="J. Bacteriol.">
        <title>Draft genome sequence of Streptomyces globisporus C-1027, which produces an antitumor antibiotic consisting of a nine-membered enediyne with a chromoprotein.</title>
        <authorList>
            <person name="Wang L."/>
            <person name="Wang S."/>
            <person name="He Q."/>
            <person name="Yu T."/>
            <person name="Li Q."/>
            <person name="Hong B."/>
        </authorList>
    </citation>
    <scope>NUCLEOTIDE SEQUENCE [LARGE SCALE GENOMIC DNA]</scope>
    <source>
        <strain evidence="2 3">C-1027</strain>
    </source>
</reference>
<proteinExistence type="predicted"/>
<dbReference type="KEGG" id="sgb:WQO_09105"/>
<feature type="compositionally biased region" description="Basic and acidic residues" evidence="1">
    <location>
        <begin position="50"/>
        <end position="73"/>
    </location>
</feature>
<dbReference type="AlphaFoldDB" id="A0A0U3KB60"/>
<name>A0A0U3KB60_STRGL</name>
<evidence type="ECO:0000256" key="1">
    <source>
        <dbReference type="SAM" id="MobiDB-lite"/>
    </source>
</evidence>
<dbReference type="STRING" id="1172567.WQO_09105"/>
<gene>
    <name evidence="2" type="ORF">WQO_09105</name>
</gene>
<evidence type="ECO:0000313" key="2">
    <source>
        <dbReference type="EMBL" id="ALU93502.1"/>
    </source>
</evidence>
<dbReference type="EMBL" id="CP013738">
    <property type="protein sequence ID" value="ALU93502.1"/>
    <property type="molecule type" value="Genomic_DNA"/>
</dbReference>
<feature type="region of interest" description="Disordered" evidence="1">
    <location>
        <begin position="44"/>
        <end position="86"/>
    </location>
</feature>
<feature type="compositionally biased region" description="Low complexity" evidence="1">
    <location>
        <begin position="74"/>
        <end position="86"/>
    </location>
</feature>
<organism evidence="2 3">
    <name type="scientific">Streptomyces globisporus C-1027</name>
    <dbReference type="NCBI Taxonomy" id="1172567"/>
    <lineage>
        <taxon>Bacteria</taxon>
        <taxon>Bacillati</taxon>
        <taxon>Actinomycetota</taxon>
        <taxon>Actinomycetes</taxon>
        <taxon>Kitasatosporales</taxon>
        <taxon>Streptomycetaceae</taxon>
        <taxon>Streptomyces</taxon>
    </lineage>
</organism>
<accession>A0A0U3KB60</accession>
<sequence length="86" mass="9737">MALFKKRTVGKPGEWYYCLEHKKVEEGPECPALNRFGPYTSREAAQHAMDTARDRNLEWDTDPKWHDEDKGDRSSPSGGNPSPSGD</sequence>
<protein>
    <recommendedName>
        <fullName evidence="4">SPOR domain-containing protein</fullName>
    </recommendedName>
</protein>
<evidence type="ECO:0008006" key="4">
    <source>
        <dbReference type="Google" id="ProtNLM"/>
    </source>
</evidence>